<evidence type="ECO:0000313" key="1">
    <source>
        <dbReference type="EMBL" id="QCZ54452.1"/>
    </source>
</evidence>
<dbReference type="EMBL" id="CP031199">
    <property type="protein sequence ID" value="QCZ54452.1"/>
    <property type="molecule type" value="Genomic_DNA"/>
</dbReference>
<gene>
    <name evidence="1" type="ORF">UCCLBBS449_pA0046</name>
</gene>
<reference evidence="1 2" key="1">
    <citation type="submission" date="2018-07" db="EMBL/GenBank/DDBJ databases">
        <authorList>
            <person name="Feyereisen M."/>
        </authorList>
    </citation>
    <scope>NUCLEOTIDE SEQUENCE [LARGE SCALE GENOMIC DNA]</scope>
    <source>
        <strain evidence="1 2">UCCLBBS449</strain>
        <plasmid evidence="2">pucclbbs449_a</plasmid>
    </source>
</reference>
<proteinExistence type="predicted"/>
<evidence type="ECO:0000313" key="2">
    <source>
        <dbReference type="Proteomes" id="UP000307074"/>
    </source>
</evidence>
<sequence>MECLPHFKKVVRGSYRLDEIMADSIEIVLSVYAIAIKTTMKIITDLDKAIAKLVQTIPEKYILRSIPSIGPV</sequence>
<accession>A0A5B7Y395</accession>
<dbReference type="AlphaFoldDB" id="A0A5B7Y395"/>
<geneLocation type="plasmid" evidence="2">
    <name>pucclbbs449_a</name>
</geneLocation>
<protein>
    <submittedName>
        <fullName evidence="1">Transposase IS116-IS110-IS902 family</fullName>
    </submittedName>
</protein>
<keyword evidence="1" id="KW-0614">Plasmid</keyword>
<name>A0A5B7Y395_LEVBR</name>
<organism evidence="1 2">
    <name type="scientific">Levilactobacillus brevis</name>
    <name type="common">Lactobacillus brevis</name>
    <dbReference type="NCBI Taxonomy" id="1580"/>
    <lineage>
        <taxon>Bacteria</taxon>
        <taxon>Bacillati</taxon>
        <taxon>Bacillota</taxon>
        <taxon>Bacilli</taxon>
        <taxon>Lactobacillales</taxon>
        <taxon>Lactobacillaceae</taxon>
        <taxon>Levilactobacillus</taxon>
    </lineage>
</organism>
<dbReference type="Proteomes" id="UP000307074">
    <property type="component" value="Plasmid pUCCLBBS449_A"/>
</dbReference>